<reference evidence="1" key="1">
    <citation type="submission" date="2021-01" db="EMBL/GenBank/DDBJ databases">
        <authorList>
            <person name="Corre E."/>
            <person name="Pelletier E."/>
            <person name="Niang G."/>
            <person name="Scheremetjew M."/>
            <person name="Finn R."/>
            <person name="Kale V."/>
            <person name="Holt S."/>
            <person name="Cochrane G."/>
            <person name="Meng A."/>
            <person name="Brown T."/>
            <person name="Cohen L."/>
        </authorList>
    </citation>
    <scope>NUCLEOTIDE SEQUENCE</scope>
    <source>
        <strain evidence="1">DIVA3 518/3/11/1/6</strain>
    </source>
</reference>
<protein>
    <submittedName>
        <fullName evidence="1">Uncharacterized protein</fullName>
    </submittedName>
</protein>
<name>A0A7S4IPK0_9EUKA</name>
<organism evidence="1">
    <name type="scientific">Vannella robusta</name>
    <dbReference type="NCBI Taxonomy" id="1487602"/>
    <lineage>
        <taxon>Eukaryota</taxon>
        <taxon>Amoebozoa</taxon>
        <taxon>Discosea</taxon>
        <taxon>Flabellinia</taxon>
        <taxon>Vannellidae</taxon>
        <taxon>Vannella</taxon>
    </lineage>
</organism>
<sequence length="202" mass="23162">MTIETILPTPPSQQHIPEEPKLCRNESPKLFHVRYMDSIDDTPICQATMKIALFSKTKELAELVFDHFQKHNREFDLKDRNEGISWHVVADFTILETNPTDKSLLDSIAMVWEVVTDTGDERAPSTRISVPSDVRYGAIAMTQATSYKTPNQQWKKGDSTIYKLVYVAVPQYRLLQKWNHLASVTANIHQYTRANINSLLSQ</sequence>
<proteinExistence type="predicted"/>
<dbReference type="EMBL" id="HBKP01022002">
    <property type="protein sequence ID" value="CAE2235783.1"/>
    <property type="molecule type" value="Transcribed_RNA"/>
</dbReference>
<accession>A0A7S4IPK0</accession>
<dbReference type="AlphaFoldDB" id="A0A7S4IPK0"/>
<gene>
    <name evidence="1" type="ORF">VSP0166_LOCUS15344</name>
</gene>
<evidence type="ECO:0000313" key="1">
    <source>
        <dbReference type="EMBL" id="CAE2235783.1"/>
    </source>
</evidence>